<dbReference type="InterPro" id="IPR013601">
    <property type="entry name" value="FAE1_typ3_polyketide_synth"/>
</dbReference>
<dbReference type="AlphaFoldDB" id="A0A314ZBN2"/>
<keyword evidence="3" id="KW-0227">DNA damage</keyword>
<organism evidence="9 10">
    <name type="scientific">Prunus yedoensis var. nudiflora</name>
    <dbReference type="NCBI Taxonomy" id="2094558"/>
    <lineage>
        <taxon>Eukaryota</taxon>
        <taxon>Viridiplantae</taxon>
        <taxon>Streptophyta</taxon>
        <taxon>Embryophyta</taxon>
        <taxon>Tracheophyta</taxon>
        <taxon>Spermatophyta</taxon>
        <taxon>Magnoliopsida</taxon>
        <taxon>eudicotyledons</taxon>
        <taxon>Gunneridae</taxon>
        <taxon>Pentapetalae</taxon>
        <taxon>rosids</taxon>
        <taxon>fabids</taxon>
        <taxon>Rosales</taxon>
        <taxon>Rosaceae</taxon>
        <taxon>Amygdaloideae</taxon>
        <taxon>Amygdaleae</taxon>
        <taxon>Prunus</taxon>
    </lineage>
</organism>
<dbReference type="GO" id="GO:0036297">
    <property type="term" value="P:interstrand cross-link repair"/>
    <property type="evidence" value="ECO:0007669"/>
    <property type="project" value="TreeGrafter"/>
</dbReference>
<dbReference type="CDD" id="cd09487">
    <property type="entry name" value="SAM_superfamily"/>
    <property type="match status" value="1"/>
</dbReference>
<dbReference type="Gene3D" id="3.40.50.12650">
    <property type="match status" value="1"/>
</dbReference>
<reference evidence="9 10" key="1">
    <citation type="submission" date="2018-02" db="EMBL/GenBank/DDBJ databases">
        <title>Draft genome of wild Prunus yedoensis var. nudiflora.</title>
        <authorList>
            <person name="Baek S."/>
            <person name="Kim J.-H."/>
            <person name="Choi K."/>
            <person name="Kim G.-B."/>
            <person name="Cho A."/>
            <person name="Jang H."/>
            <person name="Shin C.-H."/>
            <person name="Yu H.-J."/>
            <person name="Mun J.-H."/>
        </authorList>
    </citation>
    <scope>NUCLEOTIDE SEQUENCE [LARGE SCALE GENOMIC DNA]</scope>
    <source>
        <strain evidence="10">cv. Jeju island</strain>
        <tissue evidence="9">Leaf</tissue>
    </source>
</reference>
<dbReference type="SUPFAM" id="SSF56281">
    <property type="entry name" value="Metallo-hydrolase/oxidoreductase"/>
    <property type="match status" value="1"/>
</dbReference>
<evidence type="ECO:0000256" key="7">
    <source>
        <dbReference type="SAM" id="Phobius"/>
    </source>
</evidence>
<dbReference type="GO" id="GO:0035312">
    <property type="term" value="F:5'-3' DNA exonuclease activity"/>
    <property type="evidence" value="ECO:0007669"/>
    <property type="project" value="TreeGrafter"/>
</dbReference>
<dbReference type="GO" id="GO:0016747">
    <property type="term" value="F:acyltransferase activity, transferring groups other than amino-acyl groups"/>
    <property type="evidence" value="ECO:0007669"/>
    <property type="project" value="InterPro"/>
</dbReference>
<feature type="transmembrane region" description="Helical" evidence="7">
    <location>
        <begin position="779"/>
        <end position="798"/>
    </location>
</feature>
<dbReference type="Gene3D" id="1.10.150.50">
    <property type="entry name" value="Transcription Factor, Ets-1"/>
    <property type="match status" value="1"/>
</dbReference>
<evidence type="ECO:0000256" key="4">
    <source>
        <dbReference type="ARBA" id="ARBA00023204"/>
    </source>
</evidence>
<feature type="region of interest" description="Disordered" evidence="6">
    <location>
        <begin position="302"/>
        <end position="329"/>
    </location>
</feature>
<dbReference type="PROSITE" id="PS50105">
    <property type="entry name" value="SAM_DOMAIN"/>
    <property type="match status" value="1"/>
</dbReference>
<accession>A0A314ZBN2</accession>
<gene>
    <name evidence="9" type="ORF">Pyn_27455</name>
</gene>
<evidence type="ECO:0000256" key="6">
    <source>
        <dbReference type="SAM" id="MobiDB-lite"/>
    </source>
</evidence>
<keyword evidence="10" id="KW-1185">Reference proteome</keyword>
<dbReference type="STRING" id="2094558.A0A314ZBN2"/>
<comment type="subcellular location">
    <subcellularLocation>
        <location evidence="1">Nucleus</location>
    </subcellularLocation>
</comment>
<feature type="compositionally biased region" description="Polar residues" evidence="6">
    <location>
        <begin position="302"/>
        <end position="315"/>
    </location>
</feature>
<dbReference type="Pfam" id="PF08392">
    <property type="entry name" value="FAE1_CUT1_RppA"/>
    <property type="match status" value="1"/>
</dbReference>
<dbReference type="InterPro" id="IPR013761">
    <property type="entry name" value="SAM/pointed_sf"/>
</dbReference>
<keyword evidence="7" id="KW-1133">Transmembrane helix</keyword>
<name>A0A314ZBN2_PRUYE</name>
<dbReference type="OrthoDB" id="262529at2759"/>
<evidence type="ECO:0000256" key="1">
    <source>
        <dbReference type="ARBA" id="ARBA00004123"/>
    </source>
</evidence>
<keyword evidence="7" id="KW-0472">Membrane</keyword>
<sequence>MASKSKPFSSTRFNSIVEDDDDFQIPLTQTATASKPSKKLKRSKPVCFGKENIPPNFFSSQDSILKQTQGFESTPIEDFSLDSIPASFDYGSLDGDNVACSSACFDEVKEKEKEKGSLKSKGGYLCNSIESKLIKPRADCSLDSGTGNSPNEDFEELDVLLKLCDQAEEGESVGVSGMEEGYGIVEDENVGLVQCPLCGVDISDLSDEERQVHSNECLDKVGIEAQDASIPEEDQRVPQVSGQVLQWLRSLGLEKYEDVFVREEIDWDTLQWLTEEDLFSIGITALGPRKKIVHALTQLREGTTSPQLREGTTSPGIEAQPRKRSASGVGTVNDALEEPVDNSKTAANKLITDYFPGFTTARKQVCTTSREQRRVEKRGSGSDHKGGATKNHVTTRKLRDIPSWCCIPGTPFRVDAFKYLRRDCSHWFLTHFHMDHYQGLTKSFCHGKIYCSSITAKLVNMKIGIPWDNIKVLPLNQKINIAGINVTCLDANHCPGSAIILFEPPNGKAVLHTGDFRFSENAASMSFLQTCSIHTLILDTTYCNPQYDFPKQEAVIQFVIDAIQAETFNPKTLFLIGSYTIGKERLYLEVARVLRKKIYINPGKLHILKCLDFPEEDMRWFTLNEQESQIHVVPMWTLASFKRLKHISNQYASRFSLIVAFSPTGWTFGKGKKKSPGRRSQQGTIIRYEVPYSEHSSFTELKEFVKLISPADITPSMPIPSSAMASERDLLSTEIVNRGIESSGPNAGSLTFSVRVRRRLPDFLQSVNLKYVKLGYHHLINHAIYLATIPVLVLVFSAEVGSLSKEELWKKLWDDARYDLATVLGFFGVFVFTLSVYFMSRPRSIYLVDFACYRPHDDLKVSKDQFIEVARKSGKFDEESLEFQKRILNSSGLGDETYIPKSVIMSTENTATMKEGRAEASAVMFGALMSSSKRPGSVRRT</sequence>
<keyword evidence="4" id="KW-0234">DNA repair</keyword>
<dbReference type="InterPro" id="IPR011084">
    <property type="entry name" value="DRMBL"/>
</dbReference>
<protein>
    <recommendedName>
        <fullName evidence="8">SAM domain-containing protein</fullName>
    </recommendedName>
</protein>
<dbReference type="FunFam" id="3.40.50.12650:FF:000004">
    <property type="entry name" value="DNA cross-link repair 1A protein"/>
    <property type="match status" value="1"/>
</dbReference>
<dbReference type="PANTHER" id="PTHR23240:SF6">
    <property type="entry name" value="DNA CROSS-LINK REPAIR 1A PROTEIN"/>
    <property type="match status" value="1"/>
</dbReference>
<dbReference type="SUPFAM" id="SSF47769">
    <property type="entry name" value="SAM/Pointed domain"/>
    <property type="match status" value="1"/>
</dbReference>
<dbReference type="SUPFAM" id="SSF53901">
    <property type="entry name" value="Thiolase-like"/>
    <property type="match status" value="1"/>
</dbReference>
<dbReference type="Proteomes" id="UP000250321">
    <property type="component" value="Unassembled WGS sequence"/>
</dbReference>
<dbReference type="EMBL" id="PJQY01001836">
    <property type="protein sequence ID" value="PQP99235.1"/>
    <property type="molecule type" value="Genomic_DNA"/>
</dbReference>
<dbReference type="FunFam" id="3.60.15.10:FF:000027">
    <property type="entry name" value="DNA ligase 6"/>
    <property type="match status" value="1"/>
</dbReference>
<evidence type="ECO:0000256" key="5">
    <source>
        <dbReference type="ARBA" id="ARBA00023242"/>
    </source>
</evidence>
<dbReference type="GO" id="GO:0006303">
    <property type="term" value="P:double-strand break repair via nonhomologous end joining"/>
    <property type="evidence" value="ECO:0007669"/>
    <property type="project" value="TreeGrafter"/>
</dbReference>
<feature type="domain" description="SAM" evidence="8">
    <location>
        <begin position="243"/>
        <end position="302"/>
    </location>
</feature>
<evidence type="ECO:0000313" key="9">
    <source>
        <dbReference type="EMBL" id="PQP99235.1"/>
    </source>
</evidence>
<dbReference type="GO" id="GO:0003684">
    <property type="term" value="F:damaged DNA binding"/>
    <property type="evidence" value="ECO:0007669"/>
    <property type="project" value="TreeGrafter"/>
</dbReference>
<feature type="transmembrane region" description="Helical" evidence="7">
    <location>
        <begin position="651"/>
        <end position="669"/>
    </location>
</feature>
<dbReference type="InterPro" id="IPR016039">
    <property type="entry name" value="Thiolase-like"/>
</dbReference>
<comment type="similarity">
    <text evidence="2">Belongs to the DNA repair metallo-beta-lactamase (DRMBL) family.</text>
</comment>
<dbReference type="GO" id="GO:0005634">
    <property type="term" value="C:nucleus"/>
    <property type="evidence" value="ECO:0007669"/>
    <property type="project" value="UniProtKB-SubCell"/>
</dbReference>
<dbReference type="CDD" id="cd16273">
    <property type="entry name" value="SNM1A-1C-like_MBL-fold"/>
    <property type="match status" value="1"/>
</dbReference>
<proteinExistence type="inferred from homology"/>
<feature type="compositionally biased region" description="Basic and acidic residues" evidence="6">
    <location>
        <begin position="370"/>
        <end position="386"/>
    </location>
</feature>
<evidence type="ECO:0000313" key="10">
    <source>
        <dbReference type="Proteomes" id="UP000250321"/>
    </source>
</evidence>
<dbReference type="GO" id="GO:0006633">
    <property type="term" value="P:fatty acid biosynthetic process"/>
    <property type="evidence" value="ECO:0007669"/>
    <property type="project" value="InterPro"/>
</dbReference>
<evidence type="ECO:0000256" key="2">
    <source>
        <dbReference type="ARBA" id="ARBA00010304"/>
    </source>
</evidence>
<dbReference type="PANTHER" id="PTHR23240">
    <property type="entry name" value="DNA CROSS-LINK REPAIR PROTEIN PSO2/SNM1-RELATED"/>
    <property type="match status" value="1"/>
</dbReference>
<dbReference type="Pfam" id="PF07522">
    <property type="entry name" value="DRMBL"/>
    <property type="match status" value="1"/>
</dbReference>
<keyword evidence="5" id="KW-0539">Nucleus</keyword>
<feature type="region of interest" description="Disordered" evidence="6">
    <location>
        <begin position="366"/>
        <end position="390"/>
    </location>
</feature>
<evidence type="ECO:0000256" key="3">
    <source>
        <dbReference type="ARBA" id="ARBA00022763"/>
    </source>
</evidence>
<evidence type="ECO:0000259" key="8">
    <source>
        <dbReference type="PROSITE" id="PS50105"/>
    </source>
</evidence>
<comment type="caution">
    <text evidence="9">The sequence shown here is derived from an EMBL/GenBank/DDBJ whole genome shotgun (WGS) entry which is preliminary data.</text>
</comment>
<dbReference type="Pfam" id="PF00536">
    <property type="entry name" value="SAM_1"/>
    <property type="match status" value="1"/>
</dbReference>
<keyword evidence="7" id="KW-0812">Transmembrane</keyword>
<dbReference type="InterPro" id="IPR036866">
    <property type="entry name" value="RibonucZ/Hydroxyglut_hydro"/>
</dbReference>
<feature type="transmembrane region" description="Helical" evidence="7">
    <location>
        <begin position="818"/>
        <end position="838"/>
    </location>
</feature>
<dbReference type="Gene3D" id="3.60.15.10">
    <property type="entry name" value="Ribonuclease Z/Hydroxyacylglutathione hydrolase-like"/>
    <property type="match status" value="1"/>
</dbReference>
<dbReference type="GO" id="GO:0016020">
    <property type="term" value="C:membrane"/>
    <property type="evidence" value="ECO:0007669"/>
    <property type="project" value="InterPro"/>
</dbReference>
<dbReference type="SMART" id="SM00454">
    <property type="entry name" value="SAM"/>
    <property type="match status" value="1"/>
</dbReference>
<dbReference type="InterPro" id="IPR001660">
    <property type="entry name" value="SAM"/>
</dbReference>